<reference evidence="14" key="1">
    <citation type="submission" date="2020-10" db="EMBL/GenBank/DDBJ databases">
        <title>Genome sequence of the unusual species of purple photosynthetic bacteria, Phaeovibrio sulfidiphilus DSM 23193, type strain.</title>
        <authorList>
            <person name="Kyndt J.A."/>
            <person name="Meyer T.E."/>
        </authorList>
    </citation>
    <scope>NUCLEOTIDE SEQUENCE</scope>
    <source>
        <strain evidence="14">DSM 23193</strain>
    </source>
</reference>
<dbReference type="CDD" id="cd17929">
    <property type="entry name" value="DEXHc_priA"/>
    <property type="match status" value="1"/>
</dbReference>
<keyword evidence="7 12" id="KW-0862">Zinc</keyword>
<dbReference type="GO" id="GO:0005524">
    <property type="term" value="F:ATP binding"/>
    <property type="evidence" value="ECO:0007669"/>
    <property type="project" value="UniProtKB-UniRule"/>
</dbReference>
<dbReference type="GO" id="GO:0043138">
    <property type="term" value="F:3'-5' DNA helicase activity"/>
    <property type="evidence" value="ECO:0007669"/>
    <property type="project" value="UniProtKB-EC"/>
</dbReference>
<evidence type="ECO:0000256" key="2">
    <source>
        <dbReference type="ARBA" id="ARBA00022705"/>
    </source>
</evidence>
<comment type="subunit">
    <text evidence="12">Component of the replication restart primosome.</text>
</comment>
<keyword evidence="15" id="KW-1185">Reference proteome</keyword>
<dbReference type="GO" id="GO:0006310">
    <property type="term" value="P:DNA recombination"/>
    <property type="evidence" value="ECO:0007669"/>
    <property type="project" value="InterPro"/>
</dbReference>
<keyword evidence="10 12" id="KW-0413">Isomerase</keyword>
<dbReference type="SUPFAM" id="SSF52540">
    <property type="entry name" value="P-loop containing nucleoside triphosphate hydrolases"/>
    <property type="match status" value="2"/>
</dbReference>
<feature type="binding site" evidence="12">
    <location>
        <position position="463"/>
    </location>
    <ligand>
        <name>Zn(2+)</name>
        <dbReference type="ChEBI" id="CHEBI:29105"/>
        <label>2</label>
    </ligand>
</feature>
<protein>
    <recommendedName>
        <fullName evidence="12">Replication restart protein PriA</fullName>
    </recommendedName>
    <alternativeName>
        <fullName evidence="12">ATP-dependent DNA helicase PriA</fullName>
        <ecNumber evidence="12">5.6.2.4</ecNumber>
    </alternativeName>
    <alternativeName>
        <fullName evidence="12">DNA 3'-5' helicase PriA</fullName>
    </alternativeName>
</protein>
<dbReference type="GO" id="GO:0006270">
    <property type="term" value="P:DNA replication initiation"/>
    <property type="evidence" value="ECO:0007669"/>
    <property type="project" value="TreeGrafter"/>
</dbReference>
<dbReference type="Pfam" id="PF18319">
    <property type="entry name" value="Zn_ribbon_PriA"/>
    <property type="match status" value="1"/>
</dbReference>
<comment type="catalytic activity">
    <reaction evidence="12">
        <text>Couples ATP hydrolysis with the unwinding of duplex DNA by translocating in the 3'-5' direction.</text>
        <dbReference type="EC" id="5.6.2.4"/>
    </reaction>
</comment>
<comment type="similarity">
    <text evidence="12">Belongs to the helicase family. PriA subfamily.</text>
</comment>
<feature type="binding site" evidence="12">
    <location>
        <position position="454"/>
    </location>
    <ligand>
        <name>Zn(2+)</name>
        <dbReference type="ChEBI" id="CHEBI:29105"/>
        <label>1</label>
    </ligand>
</feature>
<dbReference type="InterPro" id="IPR011545">
    <property type="entry name" value="DEAD/DEAH_box_helicase_dom"/>
</dbReference>
<dbReference type="PANTHER" id="PTHR30580">
    <property type="entry name" value="PRIMOSOMAL PROTEIN N"/>
    <property type="match status" value="1"/>
</dbReference>
<comment type="cofactor">
    <cofactor evidence="12">
        <name>Zn(2+)</name>
        <dbReference type="ChEBI" id="CHEBI:29105"/>
    </cofactor>
    <text evidence="12">Binds 2 zinc ions per subunit.</text>
</comment>
<evidence type="ECO:0000256" key="11">
    <source>
        <dbReference type="ARBA" id="ARBA00048988"/>
    </source>
</evidence>
<dbReference type="InterPro" id="IPR041222">
    <property type="entry name" value="PriA_3primeBD"/>
</dbReference>
<dbReference type="HAMAP" id="MF_00983">
    <property type="entry name" value="PriA"/>
    <property type="match status" value="1"/>
</dbReference>
<evidence type="ECO:0000256" key="7">
    <source>
        <dbReference type="ARBA" id="ARBA00022833"/>
    </source>
</evidence>
<dbReference type="Pfam" id="PF00270">
    <property type="entry name" value="DEAD"/>
    <property type="match status" value="1"/>
</dbReference>
<feature type="domain" description="Helicase ATP-binding" evidence="13">
    <location>
        <begin position="212"/>
        <end position="378"/>
    </location>
</feature>
<keyword evidence="6 12" id="KW-0347">Helicase</keyword>
<evidence type="ECO:0000256" key="6">
    <source>
        <dbReference type="ARBA" id="ARBA00022806"/>
    </source>
</evidence>
<keyword evidence="9 12" id="KW-0238">DNA-binding</keyword>
<evidence type="ECO:0000256" key="1">
    <source>
        <dbReference type="ARBA" id="ARBA00022515"/>
    </source>
</evidence>
<evidence type="ECO:0000259" key="13">
    <source>
        <dbReference type="PROSITE" id="PS51192"/>
    </source>
</evidence>
<keyword evidence="3 12" id="KW-0479">Metal-binding</keyword>
<feature type="binding site" evidence="12">
    <location>
        <position position="506"/>
    </location>
    <ligand>
        <name>Zn(2+)</name>
        <dbReference type="ChEBI" id="CHEBI:29105"/>
        <label>1</label>
    </ligand>
</feature>
<dbReference type="InterPro" id="IPR027417">
    <property type="entry name" value="P-loop_NTPase"/>
</dbReference>
<dbReference type="InterPro" id="IPR040498">
    <property type="entry name" value="PriA_CRR"/>
</dbReference>
<dbReference type="InterPro" id="IPR005259">
    <property type="entry name" value="PriA"/>
</dbReference>
<feature type="binding site" evidence="12">
    <location>
        <position position="466"/>
    </location>
    <ligand>
        <name>Zn(2+)</name>
        <dbReference type="ChEBI" id="CHEBI:29105"/>
        <label>2</label>
    </ligand>
</feature>
<dbReference type="Proteomes" id="UP000631034">
    <property type="component" value="Unassembled WGS sequence"/>
</dbReference>
<evidence type="ECO:0000256" key="3">
    <source>
        <dbReference type="ARBA" id="ARBA00022723"/>
    </source>
</evidence>
<evidence type="ECO:0000256" key="4">
    <source>
        <dbReference type="ARBA" id="ARBA00022741"/>
    </source>
</evidence>
<dbReference type="Gene3D" id="3.40.50.300">
    <property type="entry name" value="P-loop containing nucleotide triphosphate hydrolases"/>
    <property type="match status" value="2"/>
</dbReference>
<dbReference type="GO" id="GO:0016787">
    <property type="term" value="F:hydrolase activity"/>
    <property type="evidence" value="ECO:0007669"/>
    <property type="project" value="UniProtKB-KW"/>
</dbReference>
<keyword evidence="2 12" id="KW-0235">DNA replication</keyword>
<comment type="catalytic activity">
    <reaction evidence="11 12">
        <text>ATP + H2O = ADP + phosphate + H(+)</text>
        <dbReference type="Rhea" id="RHEA:13065"/>
        <dbReference type="ChEBI" id="CHEBI:15377"/>
        <dbReference type="ChEBI" id="CHEBI:15378"/>
        <dbReference type="ChEBI" id="CHEBI:30616"/>
        <dbReference type="ChEBI" id="CHEBI:43474"/>
        <dbReference type="ChEBI" id="CHEBI:456216"/>
        <dbReference type="EC" id="5.6.2.4"/>
    </reaction>
</comment>
<evidence type="ECO:0000256" key="12">
    <source>
        <dbReference type="HAMAP-Rule" id="MF_00983"/>
    </source>
</evidence>
<dbReference type="InterPro" id="IPR001650">
    <property type="entry name" value="Helicase_C-like"/>
</dbReference>
<keyword evidence="1 12" id="KW-0639">Primosome</keyword>
<feature type="binding site" evidence="12">
    <location>
        <position position="457"/>
    </location>
    <ligand>
        <name>Zn(2+)</name>
        <dbReference type="ChEBI" id="CHEBI:29105"/>
        <label>1</label>
    </ligand>
</feature>
<dbReference type="GO" id="GO:1990077">
    <property type="term" value="C:primosome complex"/>
    <property type="evidence" value="ECO:0007669"/>
    <property type="project" value="UniProtKB-UniRule"/>
</dbReference>
<feature type="binding site" evidence="12">
    <location>
        <position position="493"/>
    </location>
    <ligand>
        <name>Zn(2+)</name>
        <dbReference type="ChEBI" id="CHEBI:29105"/>
        <label>2</label>
    </ligand>
</feature>
<gene>
    <name evidence="12" type="primary">priA</name>
    <name evidence="14" type="ORF">IHV25_08170</name>
</gene>
<dbReference type="GO" id="GO:0006269">
    <property type="term" value="P:DNA replication, synthesis of primer"/>
    <property type="evidence" value="ECO:0007669"/>
    <property type="project" value="UniProtKB-KW"/>
</dbReference>
<keyword evidence="8 12" id="KW-0067">ATP-binding</keyword>
<evidence type="ECO:0000256" key="9">
    <source>
        <dbReference type="ARBA" id="ARBA00023125"/>
    </source>
</evidence>
<dbReference type="GO" id="GO:0008270">
    <property type="term" value="F:zinc ion binding"/>
    <property type="evidence" value="ECO:0007669"/>
    <property type="project" value="UniProtKB-UniRule"/>
</dbReference>
<evidence type="ECO:0000256" key="8">
    <source>
        <dbReference type="ARBA" id="ARBA00022840"/>
    </source>
</evidence>
<dbReference type="EMBL" id="JACZHT010000006">
    <property type="protein sequence ID" value="MBE1237621.1"/>
    <property type="molecule type" value="Genomic_DNA"/>
</dbReference>
<dbReference type="NCBIfam" id="TIGR00595">
    <property type="entry name" value="priA"/>
    <property type="match status" value="1"/>
</dbReference>
<dbReference type="FunFam" id="3.40.50.300:FF:000489">
    <property type="entry name" value="Primosome assembly protein PriA"/>
    <property type="match status" value="1"/>
</dbReference>
<accession>A0A8J7CWL0</accession>
<dbReference type="GO" id="GO:0003677">
    <property type="term" value="F:DNA binding"/>
    <property type="evidence" value="ECO:0007669"/>
    <property type="project" value="UniProtKB-UniRule"/>
</dbReference>
<evidence type="ECO:0000256" key="5">
    <source>
        <dbReference type="ARBA" id="ARBA00022801"/>
    </source>
</evidence>
<dbReference type="RefSeq" id="WP_192534634.1">
    <property type="nucleotide sequence ID" value="NZ_JACZHT010000006.1"/>
</dbReference>
<dbReference type="PANTHER" id="PTHR30580:SF0">
    <property type="entry name" value="PRIMOSOMAL PROTEIN N"/>
    <property type="match status" value="1"/>
</dbReference>
<dbReference type="EC" id="5.6.2.4" evidence="12"/>
<dbReference type="Gene3D" id="3.40.1440.60">
    <property type="entry name" value="PriA, 3(prime) DNA-binding domain"/>
    <property type="match status" value="1"/>
</dbReference>
<proteinExistence type="inferred from homology"/>
<dbReference type="GO" id="GO:0006302">
    <property type="term" value="P:double-strand break repair"/>
    <property type="evidence" value="ECO:0007669"/>
    <property type="project" value="InterPro"/>
</dbReference>
<comment type="caution">
    <text evidence="14">The sequence shown here is derived from an EMBL/GenBank/DDBJ whole genome shotgun (WGS) entry which is preliminary data.</text>
</comment>
<evidence type="ECO:0000313" key="15">
    <source>
        <dbReference type="Proteomes" id="UP000631034"/>
    </source>
</evidence>
<dbReference type="InterPro" id="IPR041236">
    <property type="entry name" value="PriA_C"/>
</dbReference>
<dbReference type="AlphaFoldDB" id="A0A8J7CWL0"/>
<evidence type="ECO:0000313" key="14">
    <source>
        <dbReference type="EMBL" id="MBE1237621.1"/>
    </source>
</evidence>
<feature type="binding site" evidence="12">
    <location>
        <position position="490"/>
    </location>
    <ligand>
        <name>Zn(2+)</name>
        <dbReference type="ChEBI" id="CHEBI:29105"/>
        <label>2</label>
    </ligand>
</feature>
<dbReference type="Pfam" id="PF17764">
    <property type="entry name" value="PriA_3primeBD"/>
    <property type="match status" value="1"/>
</dbReference>
<evidence type="ECO:0000256" key="10">
    <source>
        <dbReference type="ARBA" id="ARBA00023235"/>
    </source>
</evidence>
<organism evidence="14 15">
    <name type="scientific">Phaeovibrio sulfidiphilus</name>
    <dbReference type="NCBI Taxonomy" id="1220600"/>
    <lineage>
        <taxon>Bacteria</taxon>
        <taxon>Pseudomonadati</taxon>
        <taxon>Pseudomonadota</taxon>
        <taxon>Alphaproteobacteria</taxon>
        <taxon>Rhodospirillales</taxon>
        <taxon>Rhodospirillaceae</taxon>
        <taxon>Phaeovibrio</taxon>
    </lineage>
</organism>
<dbReference type="Pfam" id="PF18074">
    <property type="entry name" value="PriA_C"/>
    <property type="match status" value="1"/>
</dbReference>
<feature type="binding site" evidence="12">
    <location>
        <position position="503"/>
    </location>
    <ligand>
        <name>Zn(2+)</name>
        <dbReference type="ChEBI" id="CHEBI:29105"/>
        <label>1</label>
    </ligand>
</feature>
<dbReference type="PROSITE" id="PS51192">
    <property type="entry name" value="HELICASE_ATP_BIND_1"/>
    <property type="match status" value="1"/>
</dbReference>
<keyword evidence="4 12" id="KW-0547">Nucleotide-binding</keyword>
<name>A0A8J7CWL0_9PROT</name>
<sequence>MPNSRTGVLLPLPVSGPYDYLPPANEPGGLPARGTLVRVPFGRRYLEGVVWGEGAGDVDAAKLKPIRDVLEAPPLPGVLCDFIDWVAAYTLHPPGAVLKMALGAPGALAPPETTTVLRRSAAPQLPRMTEPRQRVLDTLAERERAGLGLLGAADLARAAGVSAGVVSGLVGAGVLEPVSSRREFAVPLPDGDSPGPVLSDGQRDAADALGISVSKREFEAFLLHGVTGSGKTEVYFDALGQAFKENRQGLVLLPEIALAARWPERFEKRFGVMPLTWHSRMTPAARRNVWRAVASGEARVVIGARSALFLPFPDLGLIVVDEEHDASYKQDEGVAYNARDMAVVRAKLGGATVVLASATPSLETMENATQGRYQYLHLPERHGAATLPRIDLIDLKRHGPERWYGPGGPSGEDDRGQVGFVSPPLVEETRTALAAGEQVLFYLNRRGYAPLTVCRACGDRIACPHCTAWLVEHRGPGSVPDRGGRRLLVCHHCGFSRPVPPTCPSCSAEGTLFPCGPGVERLAEEVAARFPEARVVLATSDTLRGPAEALELGRRMTAGEIDIVIGTQIMAKGHHFPLLTLVGVIDGDMGLSGGDPRAAERTYQLLHQVAGRAGRAGRPGRVFVQTLDPRAPVMQALRAGDPDTFMAVESRERQMTGMPPWGRLVALIVSAEDEGAAQAVARALGKAAPEAPGVRVLGPAPAPLSRIRNRSRFRLLLKAEKGVRVQAVVRSWLQKVKIPSSVRLQVDVDPVSFL</sequence>
<dbReference type="NCBIfam" id="NF004070">
    <property type="entry name" value="PRK05580.2-2"/>
    <property type="match status" value="1"/>
</dbReference>
<dbReference type="InterPro" id="IPR042115">
    <property type="entry name" value="PriA_3primeBD_sf"/>
</dbReference>
<dbReference type="InterPro" id="IPR014001">
    <property type="entry name" value="Helicase_ATP-bd"/>
</dbReference>
<dbReference type="SMART" id="SM00487">
    <property type="entry name" value="DEXDc"/>
    <property type="match status" value="1"/>
</dbReference>
<dbReference type="SMART" id="SM00490">
    <property type="entry name" value="HELICc"/>
    <property type="match status" value="1"/>
</dbReference>
<comment type="function">
    <text evidence="12">Initiates the restart of stalled replication forks, which reloads the replicative helicase on sites other than the origin of replication. Recognizes and binds to abandoned replication forks and remodels them to uncover a helicase loading site. Promotes assembly of the primosome at these replication forks.</text>
</comment>
<keyword evidence="5 12" id="KW-0378">Hydrolase</keyword>